<dbReference type="InterPro" id="IPR009014">
    <property type="entry name" value="Transketo_C/PFOR_II"/>
</dbReference>
<dbReference type="SUPFAM" id="SSF52518">
    <property type="entry name" value="Thiamin diphosphate-binding fold (THDP-binding)"/>
    <property type="match status" value="2"/>
</dbReference>
<dbReference type="PANTHER" id="PTHR32154">
    <property type="entry name" value="PYRUVATE-FLAVODOXIN OXIDOREDUCTASE-RELATED"/>
    <property type="match status" value="1"/>
</dbReference>
<dbReference type="SUPFAM" id="SSF53323">
    <property type="entry name" value="Pyruvate-ferredoxin oxidoreductase, PFOR, domain III"/>
    <property type="match status" value="1"/>
</dbReference>
<dbReference type="InterPro" id="IPR050722">
    <property type="entry name" value="Pyruvate:ferred/Flavod_OxRd"/>
</dbReference>
<protein>
    <submittedName>
        <fullName evidence="4">Pyruvate:ferredoxin oxidoreductase</fullName>
        <ecNumber evidence="4">1.2.7.1</ecNumber>
    </submittedName>
</protein>
<dbReference type="Pfam" id="PF10371">
    <property type="entry name" value="EKR"/>
    <property type="match status" value="1"/>
</dbReference>
<organism evidence="4 5">
    <name type="scientific">Paratrimastix pyriformis</name>
    <dbReference type="NCBI Taxonomy" id="342808"/>
    <lineage>
        <taxon>Eukaryota</taxon>
        <taxon>Metamonada</taxon>
        <taxon>Preaxostyla</taxon>
        <taxon>Paratrimastigidae</taxon>
        <taxon>Paratrimastix</taxon>
    </lineage>
</organism>
<dbReference type="SUPFAM" id="SSF52922">
    <property type="entry name" value="TK C-terminal domain-like"/>
    <property type="match status" value="1"/>
</dbReference>
<dbReference type="Gene3D" id="3.40.920.10">
    <property type="entry name" value="Pyruvate-ferredoxin oxidoreductase, PFOR, domain III"/>
    <property type="match status" value="1"/>
</dbReference>
<dbReference type="EMBL" id="JAPMOS010000062">
    <property type="protein sequence ID" value="KAJ4456727.1"/>
    <property type="molecule type" value="Genomic_DNA"/>
</dbReference>
<dbReference type="Gene3D" id="3.30.70.20">
    <property type="match status" value="1"/>
</dbReference>
<dbReference type="Gene3D" id="3.40.50.920">
    <property type="match status" value="1"/>
</dbReference>
<dbReference type="EC" id="1.2.7.1" evidence="4"/>
<feature type="region of interest" description="Disordered" evidence="2">
    <location>
        <begin position="1254"/>
        <end position="1274"/>
    </location>
</feature>
<dbReference type="Gene3D" id="3.40.50.970">
    <property type="match status" value="2"/>
</dbReference>
<dbReference type="CDD" id="cd07034">
    <property type="entry name" value="TPP_PYR_PFOR_IOR-alpha_like"/>
    <property type="match status" value="1"/>
</dbReference>
<feature type="domain" description="4Fe-4S ferredoxin-type" evidence="3">
    <location>
        <begin position="788"/>
        <end position="817"/>
    </location>
</feature>
<dbReference type="InterPro" id="IPR019752">
    <property type="entry name" value="Pyrv/ketoisovalerate_OxRed_cat"/>
</dbReference>
<accession>A0ABQ8UEB4</accession>
<dbReference type="InterPro" id="IPR019456">
    <property type="entry name" value="Pyrv-flavodox_OxRtase_EKR"/>
</dbReference>
<dbReference type="Pfam" id="PF13237">
    <property type="entry name" value="Fer4_10"/>
    <property type="match status" value="1"/>
</dbReference>
<gene>
    <name evidence="4" type="ORF">PAPYR_7937</name>
</gene>
<keyword evidence="1 4" id="KW-0560">Oxidoreductase</keyword>
<dbReference type="SMART" id="SM00890">
    <property type="entry name" value="EKR"/>
    <property type="match status" value="1"/>
</dbReference>
<dbReference type="SUPFAM" id="SSF54862">
    <property type="entry name" value="4Fe-4S ferredoxins"/>
    <property type="match status" value="1"/>
</dbReference>
<dbReference type="Proteomes" id="UP001141327">
    <property type="component" value="Unassembled WGS sequence"/>
</dbReference>
<dbReference type="InterPro" id="IPR017896">
    <property type="entry name" value="4Fe4S_Fe-S-bd"/>
</dbReference>
<sequence length="1274" mass="141215">MTDTRNYISVDGDTAAAMAAYPMIDTAFLYPITPATTMCEMVDEWSSKKKKNMWGNVVETQELESEGGVAGATHGAVCTGSLTATFTCSQGLLLMIPNMYKLAYEMHPCVIHVASRLVAHHAMSLYCDYSDINACLPTGFTFLCSSTPQECMDLGTIAHLLTCKTSIPVLHFFDGLRTSHSYHKIAPVDEAVIREMFPYEEVRKWRETSMNPEHPTMRGGGQNTDIYWQCTEKTAPYFRAVPDACAAIMRRFGELTGRVYHTVDYFGAPDAEDVLVLMGSGAASAQETVNFMVEHEHRKQQGFMLGDAILFSPFPNQPTNQPTNPPAMRPQVGVIAIRLYRPFPARDLLAALPATCKRLCVLDRIKQVTAAGEPLYLETLAAVFDSDRRGQMDVLGGKFGVGGAEFNPCHIRAVFANMQAAHPIRRFSVGLDNDVTPDSLPVVLPLSEEALRVPQPPSPIAPGTHQALFYGRGSDGTVGSCKTATTLIGMNTNMYTQGYFIFDAKKTGGFTFCHLRFGPKPIQAEYEIYESDYTACHHHTYVHQFEVGRTMKPNSIFVLNSPWETLESLERNLPATLKRQIAQRNVRFYNIDAMKLAQELKLGSHINMIMQACFFSLSGVLPIEQALPLLKDSIVKMYSKKGNAMVQANIAVIDRTLERLRPVEYPKSWAQAPMPEPQLHGDKFLDEVAEPILHMRAQFQPVSKFPDSVARGIFPTNTSKIEKRGIATAVPVWDPTNCHECTQCAAVCPHAAIRPYVIDPAVDPAAPFPTKKLIGMPKDAPQGKDYQFRIQVSPQDCQGCTLCVSECNVHALRMHPFEDEQTQKDTENWEFCQRLPNHGAEIFKSENVRDIQFRTPLLEFNAACAGCSEPTYMKLVTQLLGPQIFVANAVGCSMVWGGYTPTSPYVKDAEGNGPAYATSLFEDNAEGLEPVLREWLTVFDDMVGSKRCADRIKAMLRGVEAAPLTPMRWLLDNQDYIAAKTTWVVGGDGWAYDIDFHGLDHLLHSTERTTIMIFDTEVYSNTGGQASKATSRGVSTKLLARGKPSKKKELALYAMNLHTCYVASVALGANKAQFIKAVTEAEKFNGPSIIVCYCPCIAHGLKEGLEKAQSQQKMAVQSGYWPLFRFNPDLAKKGTNPLTIDYQAPISSEPAAPVPAGRPAAATLHDFLTQEMRFNSILERQPEVARQMEAALQEDIDLRNRKLRRLVELYAPAPGLDVLTELGDVLTAHRLRLSFVPINVTDSMRMMWQRRSRKARNCGQSPAPGSTDGVVSLL</sequence>
<proteinExistence type="predicted"/>
<dbReference type="Pfam" id="PF01558">
    <property type="entry name" value="POR"/>
    <property type="match status" value="1"/>
</dbReference>
<evidence type="ECO:0000259" key="3">
    <source>
        <dbReference type="PROSITE" id="PS51379"/>
    </source>
</evidence>
<reference evidence="4" key="1">
    <citation type="journal article" date="2022" name="bioRxiv">
        <title>Genomics of Preaxostyla Flagellates Illuminates Evolutionary Transitions and the Path Towards Mitochondrial Loss.</title>
        <authorList>
            <person name="Novak L.V.F."/>
            <person name="Treitli S.C."/>
            <person name="Pyrih J."/>
            <person name="Halakuc P."/>
            <person name="Pipaliya S.V."/>
            <person name="Vacek V."/>
            <person name="Brzon O."/>
            <person name="Soukal P."/>
            <person name="Eme L."/>
            <person name="Dacks J.B."/>
            <person name="Karnkowska A."/>
            <person name="Elias M."/>
            <person name="Hampl V."/>
        </authorList>
    </citation>
    <scope>NUCLEOTIDE SEQUENCE</scope>
    <source>
        <strain evidence="4">RCP-MX</strain>
    </source>
</reference>
<dbReference type="InterPro" id="IPR002869">
    <property type="entry name" value="Pyrv_flavodox_OxRed_cen"/>
</dbReference>
<evidence type="ECO:0000313" key="5">
    <source>
        <dbReference type="Proteomes" id="UP001141327"/>
    </source>
</evidence>
<dbReference type="PROSITE" id="PS00198">
    <property type="entry name" value="4FE4S_FER_1"/>
    <property type="match status" value="1"/>
</dbReference>
<evidence type="ECO:0000256" key="1">
    <source>
        <dbReference type="ARBA" id="ARBA00023002"/>
    </source>
</evidence>
<dbReference type="InterPro" id="IPR017900">
    <property type="entry name" value="4Fe4S_Fe_S_CS"/>
</dbReference>
<keyword evidence="4" id="KW-0670">Pyruvate</keyword>
<dbReference type="Pfam" id="PF01855">
    <property type="entry name" value="POR_N"/>
    <property type="match status" value="1"/>
</dbReference>
<dbReference type="InterPro" id="IPR029061">
    <property type="entry name" value="THDP-binding"/>
</dbReference>
<dbReference type="PANTHER" id="PTHR32154:SF0">
    <property type="entry name" value="PYRUVATE-FLAVODOXIN OXIDOREDUCTASE-RELATED"/>
    <property type="match status" value="1"/>
</dbReference>
<comment type="caution">
    <text evidence="4">The sequence shown here is derived from an EMBL/GenBank/DDBJ whole genome shotgun (WGS) entry which is preliminary data.</text>
</comment>
<dbReference type="PROSITE" id="PS51379">
    <property type="entry name" value="4FE4S_FER_2"/>
    <property type="match status" value="2"/>
</dbReference>
<feature type="domain" description="4Fe-4S ferredoxin-type" evidence="3">
    <location>
        <begin position="729"/>
        <end position="758"/>
    </location>
</feature>
<evidence type="ECO:0000256" key="2">
    <source>
        <dbReference type="SAM" id="MobiDB-lite"/>
    </source>
</evidence>
<dbReference type="GO" id="GO:0019164">
    <property type="term" value="F:pyruvate synthase activity"/>
    <property type="evidence" value="ECO:0007669"/>
    <property type="project" value="UniProtKB-EC"/>
</dbReference>
<keyword evidence="5" id="KW-1185">Reference proteome</keyword>
<dbReference type="InterPro" id="IPR002880">
    <property type="entry name" value="Pyrv_Fd/Flavodoxin_OxRdtase_N"/>
</dbReference>
<evidence type="ECO:0000313" key="4">
    <source>
        <dbReference type="EMBL" id="KAJ4456727.1"/>
    </source>
</evidence>
<name>A0ABQ8UEB4_9EUKA</name>